<dbReference type="EMBL" id="MU254252">
    <property type="protein sequence ID" value="KAG9241207.1"/>
    <property type="molecule type" value="Genomic_DNA"/>
</dbReference>
<keyword evidence="2" id="KW-1185">Reference proteome</keyword>
<organism evidence="1 2">
    <name type="scientific">Calycina marina</name>
    <dbReference type="NCBI Taxonomy" id="1763456"/>
    <lineage>
        <taxon>Eukaryota</taxon>
        <taxon>Fungi</taxon>
        <taxon>Dikarya</taxon>
        <taxon>Ascomycota</taxon>
        <taxon>Pezizomycotina</taxon>
        <taxon>Leotiomycetes</taxon>
        <taxon>Helotiales</taxon>
        <taxon>Pezizellaceae</taxon>
        <taxon>Calycina</taxon>
    </lineage>
</organism>
<proteinExistence type="predicted"/>
<dbReference type="Proteomes" id="UP000887226">
    <property type="component" value="Unassembled WGS sequence"/>
</dbReference>
<gene>
    <name evidence="1" type="ORF">BJ878DRAFT_483164</name>
</gene>
<accession>A0A9P7YWY7</accession>
<evidence type="ECO:0000313" key="1">
    <source>
        <dbReference type="EMBL" id="KAG9241207.1"/>
    </source>
</evidence>
<name>A0A9P7YWY7_9HELO</name>
<sequence length="201" mass="23058">MHFARAAYSIKVHLSGSLPAFCDIFSSKPTPEPKSDPYADFVDVALSGLHETYSHERPPDDDFFIWSANNEPGYFAGEKLHEQWVRQRERFVETWMPPSLLLTPCACESCTPAEAKTKPENEDEHCAAENTQELRVCGHVLRDILRDSPAGSAGNKPAWLQFLREERDIWRSDRCAMKEAKDAVLAKELWWAHTHLLWDEM</sequence>
<comment type="caution">
    <text evidence="1">The sequence shown here is derived from an EMBL/GenBank/DDBJ whole genome shotgun (WGS) entry which is preliminary data.</text>
</comment>
<reference evidence="1" key="1">
    <citation type="journal article" date="2021" name="IMA Fungus">
        <title>Genomic characterization of three marine fungi, including Emericellopsis atlantica sp. nov. with signatures of a generalist lifestyle and marine biomass degradation.</title>
        <authorList>
            <person name="Hagestad O.C."/>
            <person name="Hou L."/>
            <person name="Andersen J.H."/>
            <person name="Hansen E.H."/>
            <person name="Altermark B."/>
            <person name="Li C."/>
            <person name="Kuhnert E."/>
            <person name="Cox R.J."/>
            <person name="Crous P.W."/>
            <person name="Spatafora J.W."/>
            <person name="Lail K."/>
            <person name="Amirebrahimi M."/>
            <person name="Lipzen A."/>
            <person name="Pangilinan J."/>
            <person name="Andreopoulos W."/>
            <person name="Hayes R.D."/>
            <person name="Ng V."/>
            <person name="Grigoriev I.V."/>
            <person name="Jackson S.A."/>
            <person name="Sutton T.D.S."/>
            <person name="Dobson A.D.W."/>
            <person name="Rama T."/>
        </authorList>
    </citation>
    <scope>NUCLEOTIDE SEQUENCE</scope>
    <source>
        <strain evidence="1">TRa3180A</strain>
    </source>
</reference>
<protein>
    <submittedName>
        <fullName evidence="1">Uncharacterized protein</fullName>
    </submittedName>
</protein>
<dbReference type="AlphaFoldDB" id="A0A9P7YWY7"/>
<evidence type="ECO:0000313" key="2">
    <source>
        <dbReference type="Proteomes" id="UP000887226"/>
    </source>
</evidence>